<gene>
    <name evidence="2" type="ORF">San01_34760</name>
</gene>
<dbReference type="AlphaFoldDB" id="A0A5J4LH92"/>
<keyword evidence="3" id="KW-1185">Reference proteome</keyword>
<dbReference type="GeneID" id="96752395"/>
<proteinExistence type="predicted"/>
<feature type="domain" description="NADP-dependent oxidoreductase" evidence="1">
    <location>
        <begin position="19"/>
        <end position="153"/>
    </location>
</feature>
<reference evidence="2 3" key="1">
    <citation type="submission" date="2019-10" db="EMBL/GenBank/DDBJ databases">
        <title>Whole genome shotgun sequence of Streptomyces angustmyceticus NBRC 3934.</title>
        <authorList>
            <person name="Hosoyama A."/>
            <person name="Ichikawa N."/>
            <person name="Kimura A."/>
            <person name="Kitahashi Y."/>
            <person name="Komaki H."/>
            <person name="Uohara A."/>
        </authorList>
    </citation>
    <scope>NUCLEOTIDE SEQUENCE [LARGE SCALE GENOMIC DNA]</scope>
    <source>
        <strain evidence="2 3">NBRC 3934</strain>
    </source>
</reference>
<organism evidence="2 3">
    <name type="scientific">Streptomyces angustmyceticus</name>
    <dbReference type="NCBI Taxonomy" id="285578"/>
    <lineage>
        <taxon>Bacteria</taxon>
        <taxon>Bacillati</taxon>
        <taxon>Actinomycetota</taxon>
        <taxon>Actinomycetes</taxon>
        <taxon>Kitasatosporales</taxon>
        <taxon>Streptomycetaceae</taxon>
        <taxon>Streptomyces</taxon>
    </lineage>
</organism>
<dbReference type="Gene3D" id="3.20.20.100">
    <property type="entry name" value="NADP-dependent oxidoreductase domain"/>
    <property type="match status" value="1"/>
</dbReference>
<dbReference type="RefSeq" id="WP_086717297.1">
    <property type="nucleotide sequence ID" value="NZ_BLAG01000009.1"/>
</dbReference>
<accession>A0A5J4LH92</accession>
<dbReference type="Pfam" id="PF00248">
    <property type="entry name" value="Aldo_ket_red"/>
    <property type="match status" value="1"/>
</dbReference>
<comment type="caution">
    <text evidence="2">The sequence shown here is derived from an EMBL/GenBank/DDBJ whole genome shotgun (WGS) entry which is preliminary data.</text>
</comment>
<name>A0A5J4LH92_9ACTN</name>
<evidence type="ECO:0000259" key="1">
    <source>
        <dbReference type="Pfam" id="PF00248"/>
    </source>
</evidence>
<dbReference type="InterPro" id="IPR023210">
    <property type="entry name" value="NADP_OxRdtase_dom"/>
</dbReference>
<evidence type="ECO:0000313" key="3">
    <source>
        <dbReference type="Proteomes" id="UP000325598"/>
    </source>
</evidence>
<protein>
    <recommendedName>
        <fullName evidence="1">NADP-dependent oxidoreductase domain-containing protein</fullName>
    </recommendedName>
</protein>
<evidence type="ECO:0000313" key="2">
    <source>
        <dbReference type="EMBL" id="GES30989.1"/>
    </source>
</evidence>
<sequence>MRDADPRVVLGLHRSRHERRLLTGALDLGVTAIDTSTNYLGFRSHEVLARTAGDLLPKFRLSTKVGYFPAPDGAEHSLAPQRLYVAVEQAARDLGREPDVVFLHNPEHSLHEGAAHSRDALAQACAALEEATSNGLCGAWGVASWNPSPLPSLIDTTTPRPSAFMVRAGLLVGIRTLDAADAATAAWGLNGSMVWGMSPFGGSANAPVWDRIGSRVFLRDSTGLSPVQAAFRAAYELPKVGTVAVGTDNPAHLSDLIDALAGKVNERTIEEYRNLLRARLLGQPA</sequence>
<dbReference type="EMBL" id="BLAG01000009">
    <property type="protein sequence ID" value="GES30989.1"/>
    <property type="molecule type" value="Genomic_DNA"/>
</dbReference>
<dbReference type="SUPFAM" id="SSF51430">
    <property type="entry name" value="NAD(P)-linked oxidoreductase"/>
    <property type="match status" value="1"/>
</dbReference>
<dbReference type="Proteomes" id="UP000325598">
    <property type="component" value="Unassembled WGS sequence"/>
</dbReference>
<dbReference type="InterPro" id="IPR036812">
    <property type="entry name" value="NAD(P)_OxRdtase_dom_sf"/>
</dbReference>
<dbReference type="OrthoDB" id="9768793at2"/>